<accession>A0A3N4JGC7</accession>
<feature type="transmembrane region" description="Helical" evidence="1">
    <location>
        <begin position="65"/>
        <end position="87"/>
    </location>
</feature>
<proteinExistence type="predicted"/>
<reference evidence="2 3" key="1">
    <citation type="journal article" date="2018" name="Nat. Ecol. Evol.">
        <title>Pezizomycetes genomes reveal the molecular basis of ectomycorrhizal truffle lifestyle.</title>
        <authorList>
            <person name="Murat C."/>
            <person name="Payen T."/>
            <person name="Noel B."/>
            <person name="Kuo A."/>
            <person name="Morin E."/>
            <person name="Chen J."/>
            <person name="Kohler A."/>
            <person name="Krizsan K."/>
            <person name="Balestrini R."/>
            <person name="Da Silva C."/>
            <person name="Montanini B."/>
            <person name="Hainaut M."/>
            <person name="Levati E."/>
            <person name="Barry K.W."/>
            <person name="Belfiori B."/>
            <person name="Cichocki N."/>
            <person name="Clum A."/>
            <person name="Dockter R.B."/>
            <person name="Fauchery L."/>
            <person name="Guy J."/>
            <person name="Iotti M."/>
            <person name="Le Tacon F."/>
            <person name="Lindquist E.A."/>
            <person name="Lipzen A."/>
            <person name="Malagnac F."/>
            <person name="Mello A."/>
            <person name="Molinier V."/>
            <person name="Miyauchi S."/>
            <person name="Poulain J."/>
            <person name="Riccioni C."/>
            <person name="Rubini A."/>
            <person name="Sitrit Y."/>
            <person name="Splivallo R."/>
            <person name="Traeger S."/>
            <person name="Wang M."/>
            <person name="Zifcakova L."/>
            <person name="Wipf D."/>
            <person name="Zambonelli A."/>
            <person name="Paolocci F."/>
            <person name="Nowrousian M."/>
            <person name="Ottonello S."/>
            <person name="Baldrian P."/>
            <person name="Spatafora J.W."/>
            <person name="Henrissat B."/>
            <person name="Nagy L.G."/>
            <person name="Aury J.M."/>
            <person name="Wincker P."/>
            <person name="Grigoriev I.V."/>
            <person name="Bonfante P."/>
            <person name="Martin F.M."/>
        </authorList>
    </citation>
    <scope>NUCLEOTIDE SEQUENCE [LARGE SCALE GENOMIC DNA]</scope>
    <source>
        <strain evidence="2 3">120613-1</strain>
    </source>
</reference>
<evidence type="ECO:0000313" key="3">
    <source>
        <dbReference type="Proteomes" id="UP000276215"/>
    </source>
</evidence>
<sequence length="128" mass="15046">MVIYFSLTDVFCSADYFEFLVLIFCWVIPKSRRVVGRSSAEITGGVLQIPVCPRLWRIWRRSPGWFVNAYIIISSQVRVFFSLFLFFSREEKNESRTVGVAALHYSVGNWESSDFQCKNQILYYILVY</sequence>
<dbReference type="Proteomes" id="UP000276215">
    <property type="component" value="Unassembled WGS sequence"/>
</dbReference>
<organism evidence="2 3">
    <name type="scientific">Choiromyces venosus 120613-1</name>
    <dbReference type="NCBI Taxonomy" id="1336337"/>
    <lineage>
        <taxon>Eukaryota</taxon>
        <taxon>Fungi</taxon>
        <taxon>Dikarya</taxon>
        <taxon>Ascomycota</taxon>
        <taxon>Pezizomycotina</taxon>
        <taxon>Pezizomycetes</taxon>
        <taxon>Pezizales</taxon>
        <taxon>Tuberaceae</taxon>
        <taxon>Choiromyces</taxon>
    </lineage>
</organism>
<evidence type="ECO:0000256" key="1">
    <source>
        <dbReference type="SAM" id="Phobius"/>
    </source>
</evidence>
<evidence type="ECO:0000313" key="2">
    <source>
        <dbReference type="EMBL" id="RPA92894.1"/>
    </source>
</evidence>
<keyword evidence="1" id="KW-0812">Transmembrane</keyword>
<protein>
    <submittedName>
        <fullName evidence="2">Uncharacterized protein</fullName>
    </submittedName>
</protein>
<keyword evidence="3" id="KW-1185">Reference proteome</keyword>
<keyword evidence="1" id="KW-0472">Membrane</keyword>
<dbReference type="AlphaFoldDB" id="A0A3N4JGC7"/>
<name>A0A3N4JGC7_9PEZI</name>
<keyword evidence="1" id="KW-1133">Transmembrane helix</keyword>
<gene>
    <name evidence="2" type="ORF">L873DRAFT_124282</name>
</gene>
<dbReference type="EMBL" id="ML120463">
    <property type="protein sequence ID" value="RPA92894.1"/>
    <property type="molecule type" value="Genomic_DNA"/>
</dbReference>
<feature type="transmembrane region" description="Helical" evidence="1">
    <location>
        <begin position="6"/>
        <end position="28"/>
    </location>
</feature>